<feature type="transmembrane region" description="Helical" evidence="8">
    <location>
        <begin position="186"/>
        <end position="205"/>
    </location>
</feature>
<keyword evidence="3" id="KW-0813">Transport</keyword>
<keyword evidence="7 8" id="KW-0472">Membrane</keyword>
<name>A0ABY5GLJ8_9GAMM</name>
<feature type="transmembrane region" description="Helical" evidence="8">
    <location>
        <begin position="108"/>
        <end position="127"/>
    </location>
</feature>
<evidence type="ECO:0000313" key="9">
    <source>
        <dbReference type="EMBL" id="UTV30016.1"/>
    </source>
</evidence>
<feature type="transmembrane region" description="Helical" evidence="8">
    <location>
        <begin position="225"/>
        <end position="256"/>
    </location>
</feature>
<feature type="transmembrane region" description="Helical" evidence="8">
    <location>
        <begin position="139"/>
        <end position="158"/>
    </location>
</feature>
<evidence type="ECO:0000313" key="10">
    <source>
        <dbReference type="Proteomes" id="UP001057998"/>
    </source>
</evidence>
<comment type="subcellular location">
    <subcellularLocation>
        <location evidence="1">Cell membrane</location>
        <topology evidence="1">Multi-pass membrane protein</topology>
    </subcellularLocation>
</comment>
<keyword evidence="6 8" id="KW-1133">Transmembrane helix</keyword>
<dbReference type="InterPro" id="IPR037294">
    <property type="entry name" value="ABC_BtuC-like"/>
</dbReference>
<keyword evidence="10" id="KW-1185">Reference proteome</keyword>
<dbReference type="Gene3D" id="1.10.3470.10">
    <property type="entry name" value="ABC transporter involved in vitamin B12 uptake, BtuC"/>
    <property type="match status" value="1"/>
</dbReference>
<feature type="transmembrane region" description="Helical" evidence="8">
    <location>
        <begin position="48"/>
        <end position="68"/>
    </location>
</feature>
<evidence type="ECO:0000256" key="1">
    <source>
        <dbReference type="ARBA" id="ARBA00004651"/>
    </source>
</evidence>
<keyword evidence="5 8" id="KW-0812">Transmembrane</keyword>
<evidence type="ECO:0000256" key="3">
    <source>
        <dbReference type="ARBA" id="ARBA00022448"/>
    </source>
</evidence>
<comment type="similarity">
    <text evidence="2">Belongs to the binding-protein-dependent transport system permease family. FecCD subfamily.</text>
</comment>
<evidence type="ECO:0000256" key="2">
    <source>
        <dbReference type="ARBA" id="ARBA00007935"/>
    </source>
</evidence>
<feature type="transmembrane region" description="Helical" evidence="8">
    <location>
        <begin position="297"/>
        <end position="316"/>
    </location>
</feature>
<sequence>MLALAGSGVVVGLLSWSSFSLQLSDLTGLVLAYNEASIAQQLIFNIRLPRVLSTLMIGASLAVAGVLMQGVTRNPLASPAILGVNAGAACFMALSAIGVAVISELHPLLCALFGGALGGLMVIALGGYLSGNRINPVRLVLAGIAINALLAGLTRAALIIADEMAYSIIYWLAGSVAEAGWQQWMLLWPVCSVALLLSFALAPQLNTLALGDEVAESLGIGLGKVRLLAIVAILVLTAACVAVAGPIAFVGLIVPHVCRAVVGRDHRILLPFAALGGAVLLVWADVLARAIGFPAETPVGVVTALIGTPFFIFLSAKGRT</sequence>
<evidence type="ECO:0000256" key="8">
    <source>
        <dbReference type="SAM" id="Phobius"/>
    </source>
</evidence>
<evidence type="ECO:0000256" key="6">
    <source>
        <dbReference type="ARBA" id="ARBA00022989"/>
    </source>
</evidence>
<keyword evidence="4" id="KW-1003">Cell membrane</keyword>
<dbReference type="Proteomes" id="UP001057998">
    <property type="component" value="Chromosome 2"/>
</dbReference>
<dbReference type="PANTHER" id="PTHR30472">
    <property type="entry name" value="FERRIC ENTEROBACTIN TRANSPORT SYSTEM PERMEASE PROTEIN"/>
    <property type="match status" value="1"/>
</dbReference>
<dbReference type="InterPro" id="IPR000522">
    <property type="entry name" value="ABC_transptr_permease_BtuC"/>
</dbReference>
<evidence type="ECO:0000256" key="7">
    <source>
        <dbReference type="ARBA" id="ARBA00023136"/>
    </source>
</evidence>
<dbReference type="EMBL" id="CP101509">
    <property type="protein sequence ID" value="UTV30016.1"/>
    <property type="molecule type" value="Genomic_DNA"/>
</dbReference>
<accession>A0ABY5GLJ8</accession>
<feature type="transmembrane region" description="Helical" evidence="8">
    <location>
        <begin position="80"/>
        <end position="102"/>
    </location>
</feature>
<organism evidence="9 10">
    <name type="scientific">Photobacterium atrarenae</name>
    <dbReference type="NCBI Taxonomy" id="865757"/>
    <lineage>
        <taxon>Bacteria</taxon>
        <taxon>Pseudomonadati</taxon>
        <taxon>Pseudomonadota</taxon>
        <taxon>Gammaproteobacteria</taxon>
        <taxon>Vibrionales</taxon>
        <taxon>Vibrionaceae</taxon>
        <taxon>Photobacterium</taxon>
    </lineage>
</organism>
<evidence type="ECO:0000256" key="4">
    <source>
        <dbReference type="ARBA" id="ARBA00022475"/>
    </source>
</evidence>
<dbReference type="PANTHER" id="PTHR30472:SF25">
    <property type="entry name" value="ABC TRANSPORTER PERMEASE PROTEIN MJ0876-RELATED"/>
    <property type="match status" value="1"/>
</dbReference>
<reference evidence="9" key="1">
    <citation type="submission" date="2022-07" db="EMBL/GenBank/DDBJ databases">
        <title>Genome sequencing of Photobacterium atrarenae GJH2-4.</title>
        <authorList>
            <person name="Park S.-J."/>
        </authorList>
    </citation>
    <scope>NUCLEOTIDE SEQUENCE</scope>
    <source>
        <strain evidence="9">GJH2-4</strain>
    </source>
</reference>
<feature type="transmembrane region" description="Helical" evidence="8">
    <location>
        <begin position="268"/>
        <end position="291"/>
    </location>
</feature>
<dbReference type="CDD" id="cd06550">
    <property type="entry name" value="TM_ABC_iron-siderophores_like"/>
    <property type="match status" value="1"/>
</dbReference>
<feature type="transmembrane region" description="Helical" evidence="8">
    <location>
        <begin position="164"/>
        <end position="181"/>
    </location>
</feature>
<evidence type="ECO:0000256" key="5">
    <source>
        <dbReference type="ARBA" id="ARBA00022692"/>
    </source>
</evidence>
<dbReference type="SUPFAM" id="SSF81345">
    <property type="entry name" value="ABC transporter involved in vitamin B12 uptake, BtuC"/>
    <property type="match status" value="1"/>
</dbReference>
<dbReference type="RefSeq" id="WP_255391355.1">
    <property type="nucleotide sequence ID" value="NZ_CP101509.1"/>
</dbReference>
<proteinExistence type="inferred from homology"/>
<dbReference type="Pfam" id="PF01032">
    <property type="entry name" value="FecCD"/>
    <property type="match status" value="1"/>
</dbReference>
<protein>
    <submittedName>
        <fullName evidence="9">Iron chelate uptake ABC transporter family permease subunit</fullName>
    </submittedName>
</protein>
<gene>
    <name evidence="9" type="ORF">NNL38_23780</name>
</gene>